<keyword evidence="2" id="KW-1185">Reference proteome</keyword>
<dbReference type="AlphaFoldDB" id="A0A6A4G362"/>
<comment type="caution">
    <text evidence="1">The sequence shown here is derived from an EMBL/GenBank/DDBJ whole genome shotgun (WGS) entry which is preliminary data.</text>
</comment>
<gene>
    <name evidence="1" type="ORF">PR003_g1562</name>
</gene>
<name>A0A6A4G362_9STRA</name>
<evidence type="ECO:0000313" key="2">
    <source>
        <dbReference type="Proteomes" id="UP000434957"/>
    </source>
</evidence>
<accession>A0A6A4G362</accession>
<dbReference type="Proteomes" id="UP000434957">
    <property type="component" value="Unassembled WGS sequence"/>
</dbReference>
<evidence type="ECO:0000313" key="1">
    <source>
        <dbReference type="EMBL" id="KAE9357896.1"/>
    </source>
</evidence>
<protein>
    <submittedName>
        <fullName evidence="1">Uncharacterized protein</fullName>
    </submittedName>
</protein>
<proteinExistence type="predicted"/>
<organism evidence="1 2">
    <name type="scientific">Phytophthora rubi</name>
    <dbReference type="NCBI Taxonomy" id="129364"/>
    <lineage>
        <taxon>Eukaryota</taxon>
        <taxon>Sar</taxon>
        <taxon>Stramenopiles</taxon>
        <taxon>Oomycota</taxon>
        <taxon>Peronosporomycetes</taxon>
        <taxon>Peronosporales</taxon>
        <taxon>Peronosporaceae</taxon>
        <taxon>Phytophthora</taxon>
    </lineage>
</organism>
<reference evidence="1 2" key="1">
    <citation type="submission" date="2018-08" db="EMBL/GenBank/DDBJ databases">
        <title>Genomic investigation of the strawberry pathogen Phytophthora fragariae indicates pathogenicity is determined by transcriptional variation in three key races.</title>
        <authorList>
            <person name="Adams T.M."/>
            <person name="Armitage A.D."/>
            <person name="Sobczyk M.K."/>
            <person name="Bates H.J."/>
            <person name="Dunwell J.M."/>
            <person name="Nellist C.F."/>
            <person name="Harrison R.J."/>
        </authorList>
    </citation>
    <scope>NUCLEOTIDE SEQUENCE [LARGE SCALE GENOMIC DNA]</scope>
    <source>
        <strain evidence="1 2">SCRP333</strain>
    </source>
</reference>
<dbReference type="EMBL" id="QXFT01000044">
    <property type="protein sequence ID" value="KAE9357896.1"/>
    <property type="molecule type" value="Genomic_DNA"/>
</dbReference>
<sequence length="148" mass="16771">MLPTGNTRMRLWCRLQLVSPRSKWVVTEAALTNSPGTPGNLTQNMSRSCQQVIELAQRYTRLAQERQARYYNRGRQQVQFKVGDLVDVDSRGLSSELDQSDYDPARDSLASNYCPSGTTHFQSSNASVKMRIVSNCRTTIWPVDVTPR</sequence>